<reference evidence="2" key="1">
    <citation type="submission" date="2020-05" db="EMBL/GenBank/DDBJ databases">
        <authorList>
            <person name="Chiriac C."/>
            <person name="Salcher M."/>
            <person name="Ghai R."/>
            <person name="Kavagutti S V."/>
        </authorList>
    </citation>
    <scope>NUCLEOTIDE SEQUENCE</scope>
</reference>
<dbReference type="AlphaFoldDB" id="A0A6J5ZGU0"/>
<protein>
    <submittedName>
        <fullName evidence="2">Unannotated protein</fullName>
    </submittedName>
</protein>
<dbReference type="InterPro" id="IPR000182">
    <property type="entry name" value="GNAT_dom"/>
</dbReference>
<dbReference type="PROSITE" id="PS51186">
    <property type="entry name" value="GNAT"/>
    <property type="match status" value="1"/>
</dbReference>
<dbReference type="Pfam" id="PF13302">
    <property type="entry name" value="Acetyltransf_3"/>
    <property type="match status" value="1"/>
</dbReference>
<evidence type="ECO:0000259" key="1">
    <source>
        <dbReference type="PROSITE" id="PS51186"/>
    </source>
</evidence>
<dbReference type="GO" id="GO:0016747">
    <property type="term" value="F:acyltransferase activity, transferring groups other than amino-acyl groups"/>
    <property type="evidence" value="ECO:0007669"/>
    <property type="project" value="InterPro"/>
</dbReference>
<dbReference type="EMBL" id="CAESAM010000083">
    <property type="protein sequence ID" value="CAB4341841.1"/>
    <property type="molecule type" value="Genomic_DNA"/>
</dbReference>
<dbReference type="SUPFAM" id="SSF55729">
    <property type="entry name" value="Acyl-CoA N-acyltransferases (Nat)"/>
    <property type="match status" value="1"/>
</dbReference>
<sequence>MIETTRLILRPFKLSDHADMLEYQSNPEVVKYIPWPARTPEQVQEALEKGLTLTKLENQGDWVLLSIELKESKKVIGQLNISIVSEKNKHAEFGYVINPAYSGNGYINEACKAFLTWAFKNHDLHRISAVMDQRNPKSRAVAEKLGLRLEATHLEDDFFKGEWTSTWIFAILKREWEALS</sequence>
<dbReference type="PANTHER" id="PTHR43792">
    <property type="entry name" value="GNAT FAMILY, PUTATIVE (AFU_ORTHOLOGUE AFUA_3G00765)-RELATED-RELATED"/>
    <property type="match status" value="1"/>
</dbReference>
<evidence type="ECO:0000313" key="2">
    <source>
        <dbReference type="EMBL" id="CAB4341841.1"/>
    </source>
</evidence>
<feature type="domain" description="N-acetyltransferase" evidence="1">
    <location>
        <begin position="7"/>
        <end position="175"/>
    </location>
</feature>
<name>A0A6J5ZGU0_9ZZZZ</name>
<proteinExistence type="predicted"/>
<gene>
    <name evidence="2" type="ORF">UFOPK4171_00822</name>
</gene>
<dbReference type="InterPro" id="IPR051531">
    <property type="entry name" value="N-acetyltransferase"/>
</dbReference>
<dbReference type="PANTHER" id="PTHR43792:SF1">
    <property type="entry name" value="N-ACETYLTRANSFERASE DOMAIN-CONTAINING PROTEIN"/>
    <property type="match status" value="1"/>
</dbReference>
<dbReference type="Gene3D" id="3.40.630.30">
    <property type="match status" value="1"/>
</dbReference>
<organism evidence="2">
    <name type="scientific">freshwater metagenome</name>
    <dbReference type="NCBI Taxonomy" id="449393"/>
    <lineage>
        <taxon>unclassified sequences</taxon>
        <taxon>metagenomes</taxon>
        <taxon>ecological metagenomes</taxon>
    </lineage>
</organism>
<dbReference type="InterPro" id="IPR016181">
    <property type="entry name" value="Acyl_CoA_acyltransferase"/>
</dbReference>
<accession>A0A6J5ZGU0</accession>